<gene>
    <name evidence="1" type="ORF">SDC9_208376</name>
</gene>
<name>A0A645JAE7_9ZZZZ</name>
<dbReference type="AlphaFoldDB" id="A0A645JAE7"/>
<accession>A0A645JAE7</accession>
<evidence type="ECO:0000313" key="1">
    <source>
        <dbReference type="EMBL" id="MPN60645.1"/>
    </source>
</evidence>
<reference evidence="1" key="1">
    <citation type="submission" date="2019-08" db="EMBL/GenBank/DDBJ databases">
        <authorList>
            <person name="Kucharzyk K."/>
            <person name="Murdoch R.W."/>
            <person name="Higgins S."/>
            <person name="Loffler F."/>
        </authorList>
    </citation>
    <scope>NUCLEOTIDE SEQUENCE</scope>
</reference>
<protein>
    <submittedName>
        <fullName evidence="1">Uncharacterized protein</fullName>
    </submittedName>
</protein>
<dbReference type="EMBL" id="VSSQ01136194">
    <property type="protein sequence ID" value="MPN60645.1"/>
    <property type="molecule type" value="Genomic_DNA"/>
</dbReference>
<sequence length="67" mass="7350">MLLPEIREARTCVIHQDDAAVLEKIKAVLGEVQTASKKGYAYAVAEKEADVDALKAIDGVKRIRVIK</sequence>
<proteinExistence type="predicted"/>
<organism evidence="1">
    <name type="scientific">bioreactor metagenome</name>
    <dbReference type="NCBI Taxonomy" id="1076179"/>
    <lineage>
        <taxon>unclassified sequences</taxon>
        <taxon>metagenomes</taxon>
        <taxon>ecological metagenomes</taxon>
    </lineage>
</organism>
<comment type="caution">
    <text evidence="1">The sequence shown here is derived from an EMBL/GenBank/DDBJ whole genome shotgun (WGS) entry which is preliminary data.</text>
</comment>